<protein>
    <submittedName>
        <fullName evidence="2">WD repeat domain phosphoinositide-interacting protein 4</fullName>
    </submittedName>
</protein>
<evidence type="ECO:0000313" key="1">
    <source>
        <dbReference type="Proteomes" id="UP000887580"/>
    </source>
</evidence>
<accession>A0AC35GAN5</accession>
<name>A0AC35GAN5_9BILA</name>
<organism evidence="1 2">
    <name type="scientific">Panagrolaimus sp. PS1159</name>
    <dbReference type="NCBI Taxonomy" id="55785"/>
    <lineage>
        <taxon>Eukaryota</taxon>
        <taxon>Metazoa</taxon>
        <taxon>Ecdysozoa</taxon>
        <taxon>Nematoda</taxon>
        <taxon>Chromadorea</taxon>
        <taxon>Rhabditida</taxon>
        <taxon>Tylenchina</taxon>
        <taxon>Panagrolaimomorpha</taxon>
        <taxon>Panagrolaimoidea</taxon>
        <taxon>Panagrolaimidae</taxon>
        <taxon>Panagrolaimus</taxon>
    </lineage>
</organism>
<dbReference type="WBParaSite" id="PS1159_v2.g3411.t2">
    <property type="protein sequence ID" value="PS1159_v2.g3411.t2"/>
    <property type="gene ID" value="PS1159_v2.g3411"/>
</dbReference>
<evidence type="ECO:0000313" key="2">
    <source>
        <dbReference type="WBParaSite" id="PS1159_v2.g3411.t2"/>
    </source>
</evidence>
<sequence length="379" mass="42710">MPIVRQISFNHQQDCFALATDEGVRIFNTDPLVELIHLKSQDVGSVRFVSLMERTNLVAIVSGNPRPKFANNAVMIYDTKQRKFVVEVAVGSPVLNVAMTQTRLIIVQHNQIHIHNTDNFQLVRSEETVFNPNGLMAISPDNKLEFLAYPGTKPGSVQLANLQNTSHSRSLAPSVIFAHKSPLARIALNNQATRIATGSAKGTVVKIFDTRTRELFYELRRGVDNAALHCLRFSYDSCYLLVSSDKGTVHVFSLKESDNERQPSVQKILDHIRFANERRSIVQFSLPNFEQIVEYHIRFANERRSIVQFSLPNFEQIVECAFTSNSVTSGLSSEPGLNKDVITIGYDGTYFRFSECSSKPQGHELLFDLAADQEFWNLS</sequence>
<dbReference type="Proteomes" id="UP000887580">
    <property type="component" value="Unplaced"/>
</dbReference>
<proteinExistence type="predicted"/>
<reference evidence="2" key="1">
    <citation type="submission" date="2022-11" db="UniProtKB">
        <authorList>
            <consortium name="WormBaseParasite"/>
        </authorList>
    </citation>
    <scope>IDENTIFICATION</scope>
</reference>